<dbReference type="RefSeq" id="WP_149297532.1">
    <property type="nucleotide sequence ID" value="NZ_CP043473.1"/>
</dbReference>
<dbReference type="Proteomes" id="UP000322079">
    <property type="component" value="Chromosome"/>
</dbReference>
<reference evidence="2 3" key="1">
    <citation type="submission" date="2019-08" db="EMBL/GenBank/DDBJ databases">
        <title>Chromobacterium paludis, a novel bacterium isolated from a Maryland marsh pond.</title>
        <authorList>
            <person name="Blackburn M.B."/>
            <person name="Gundersen-Rindal D.E."/>
        </authorList>
    </citation>
    <scope>NUCLEOTIDE SEQUENCE [LARGE SCALE GENOMIC DNA]</scope>
    <source>
        <strain evidence="3">IIBBL 257-1</strain>
    </source>
</reference>
<proteinExistence type="predicted"/>
<protein>
    <submittedName>
        <fullName evidence="2">Uncharacterized protein</fullName>
    </submittedName>
</protein>
<sequence length="80" mass="8212">MVKLTPLLIAALGLALLAPFATAGVLGKKEASAADGTARGRRIVQNQALGRALDKNPLGIAALRRLGDKRAEASGHASNR</sequence>
<organism evidence="2 3">
    <name type="scientific">Chromobacterium paludis</name>
    <dbReference type="NCBI Taxonomy" id="2605945"/>
    <lineage>
        <taxon>Bacteria</taxon>
        <taxon>Pseudomonadati</taxon>
        <taxon>Pseudomonadota</taxon>
        <taxon>Betaproteobacteria</taxon>
        <taxon>Neisseriales</taxon>
        <taxon>Chromobacteriaceae</taxon>
        <taxon>Chromobacterium</taxon>
    </lineage>
</organism>
<keyword evidence="1" id="KW-0732">Signal</keyword>
<dbReference type="AlphaFoldDB" id="A0A5C1DJC5"/>
<accession>A0A5C1DJC5</accession>
<gene>
    <name evidence="2" type="ORF">FYK34_14385</name>
</gene>
<dbReference type="KEGG" id="chrm:FYK34_14385"/>
<feature type="chain" id="PRO_5022940165" evidence="1">
    <location>
        <begin position="24"/>
        <end position="80"/>
    </location>
</feature>
<dbReference type="EMBL" id="CP043473">
    <property type="protein sequence ID" value="QEL56663.1"/>
    <property type="molecule type" value="Genomic_DNA"/>
</dbReference>
<feature type="signal peptide" evidence="1">
    <location>
        <begin position="1"/>
        <end position="23"/>
    </location>
</feature>
<evidence type="ECO:0000313" key="2">
    <source>
        <dbReference type="EMBL" id="QEL56663.1"/>
    </source>
</evidence>
<evidence type="ECO:0000313" key="3">
    <source>
        <dbReference type="Proteomes" id="UP000322079"/>
    </source>
</evidence>
<keyword evidence="3" id="KW-1185">Reference proteome</keyword>
<name>A0A5C1DJC5_9NEIS</name>
<evidence type="ECO:0000256" key="1">
    <source>
        <dbReference type="SAM" id="SignalP"/>
    </source>
</evidence>